<comment type="caution">
    <text evidence="4">The sequence shown here is derived from an EMBL/GenBank/DDBJ whole genome shotgun (WGS) entry which is preliminary data.</text>
</comment>
<dbReference type="PANTHER" id="PTHR35807:SF1">
    <property type="entry name" value="TRANSCRIPTIONAL REGULATOR REDD"/>
    <property type="match status" value="1"/>
</dbReference>
<keyword evidence="1 2" id="KW-0238">DNA-binding</keyword>
<dbReference type="Proteomes" id="UP001589627">
    <property type="component" value="Unassembled WGS sequence"/>
</dbReference>
<keyword evidence="5" id="KW-1185">Reference proteome</keyword>
<dbReference type="RefSeq" id="WP_378212392.1">
    <property type="nucleotide sequence ID" value="NZ_JBHLZP010000684.1"/>
</dbReference>
<dbReference type="Gene3D" id="1.10.10.10">
    <property type="entry name" value="Winged helix-like DNA-binding domain superfamily/Winged helix DNA-binding domain"/>
    <property type="match status" value="1"/>
</dbReference>
<dbReference type="InterPro" id="IPR016032">
    <property type="entry name" value="Sig_transdc_resp-reg_C-effctor"/>
</dbReference>
<gene>
    <name evidence="4" type="ORF">ACFFNX_44900</name>
</gene>
<feature type="domain" description="OmpR/PhoB-type" evidence="3">
    <location>
        <begin position="1"/>
        <end position="76"/>
    </location>
</feature>
<dbReference type="SUPFAM" id="SSF46894">
    <property type="entry name" value="C-terminal effector domain of the bipartite response regulators"/>
    <property type="match status" value="1"/>
</dbReference>
<feature type="non-terminal residue" evidence="4">
    <location>
        <position position="76"/>
    </location>
</feature>
<feature type="DNA-binding region" description="OmpR/PhoB-type" evidence="2">
    <location>
        <begin position="1"/>
        <end position="76"/>
    </location>
</feature>
<dbReference type="Pfam" id="PF00486">
    <property type="entry name" value="Trans_reg_C"/>
    <property type="match status" value="1"/>
</dbReference>
<protein>
    <submittedName>
        <fullName evidence="4">Winged helix-turn-helix domain-containing protein</fullName>
    </submittedName>
</protein>
<organism evidence="4 5">
    <name type="scientific">Actinoallomurus acaciae</name>
    <dbReference type="NCBI Taxonomy" id="502577"/>
    <lineage>
        <taxon>Bacteria</taxon>
        <taxon>Bacillati</taxon>
        <taxon>Actinomycetota</taxon>
        <taxon>Actinomycetes</taxon>
        <taxon>Streptosporangiales</taxon>
        <taxon>Thermomonosporaceae</taxon>
        <taxon>Actinoallomurus</taxon>
    </lineage>
</organism>
<reference evidence="4 5" key="1">
    <citation type="submission" date="2024-09" db="EMBL/GenBank/DDBJ databases">
        <authorList>
            <person name="Sun Q."/>
            <person name="Mori K."/>
        </authorList>
    </citation>
    <scope>NUCLEOTIDE SEQUENCE [LARGE SCALE GENOMIC DNA]</scope>
    <source>
        <strain evidence="4 5">TBRC 0563</strain>
    </source>
</reference>
<evidence type="ECO:0000313" key="4">
    <source>
        <dbReference type="EMBL" id="MFB9839306.1"/>
    </source>
</evidence>
<evidence type="ECO:0000256" key="2">
    <source>
        <dbReference type="PROSITE-ProRule" id="PRU01091"/>
    </source>
</evidence>
<name>A0ABV5YW34_9ACTN</name>
<evidence type="ECO:0000259" key="3">
    <source>
        <dbReference type="PROSITE" id="PS51755"/>
    </source>
</evidence>
<proteinExistence type="predicted"/>
<dbReference type="InterPro" id="IPR036388">
    <property type="entry name" value="WH-like_DNA-bd_sf"/>
</dbReference>
<sequence>MQVRLLGPVELWDGAVSVPIGPRARAVLAALALDPGRVRSVDRLIEAVWGERAPTTATAQIQACVSALRRAWRLAD</sequence>
<dbReference type="InterPro" id="IPR051677">
    <property type="entry name" value="AfsR-DnrI-RedD_regulator"/>
</dbReference>
<evidence type="ECO:0000313" key="5">
    <source>
        <dbReference type="Proteomes" id="UP001589627"/>
    </source>
</evidence>
<dbReference type="InterPro" id="IPR001867">
    <property type="entry name" value="OmpR/PhoB-type_DNA-bd"/>
</dbReference>
<dbReference type="EMBL" id="JBHLZP010000684">
    <property type="protein sequence ID" value="MFB9839306.1"/>
    <property type="molecule type" value="Genomic_DNA"/>
</dbReference>
<accession>A0ABV5YW34</accession>
<dbReference type="PROSITE" id="PS51755">
    <property type="entry name" value="OMPR_PHOB"/>
    <property type="match status" value="1"/>
</dbReference>
<evidence type="ECO:0000256" key="1">
    <source>
        <dbReference type="ARBA" id="ARBA00023125"/>
    </source>
</evidence>
<dbReference type="PANTHER" id="PTHR35807">
    <property type="entry name" value="TRANSCRIPTIONAL REGULATOR REDD-RELATED"/>
    <property type="match status" value="1"/>
</dbReference>